<keyword evidence="3 8" id="KW-1003">Cell membrane</keyword>
<comment type="caution">
    <text evidence="11">The sequence shown here is derived from an EMBL/GenBank/DDBJ whole genome shotgun (WGS) entry which is preliminary data.</text>
</comment>
<evidence type="ECO:0000259" key="10">
    <source>
        <dbReference type="PROSITE" id="PS51105"/>
    </source>
</evidence>
<dbReference type="GO" id="GO:0009401">
    <property type="term" value="P:phosphoenolpyruvate-dependent sugar phosphotransferase system"/>
    <property type="evidence" value="ECO:0007669"/>
    <property type="project" value="InterPro"/>
</dbReference>
<evidence type="ECO:0000256" key="2">
    <source>
        <dbReference type="ARBA" id="ARBA00022448"/>
    </source>
</evidence>
<keyword evidence="2 8" id="KW-0813">Transport</keyword>
<dbReference type="GO" id="GO:0008982">
    <property type="term" value="F:protein-N(PI)-phosphohistidine-sugar phosphotransferase activity"/>
    <property type="evidence" value="ECO:0007669"/>
    <property type="project" value="UniProtKB-UniRule"/>
</dbReference>
<keyword evidence="7 8" id="KW-0472">Membrane</keyword>
<keyword evidence="6 9" id="KW-1133">Transmembrane helix</keyword>
<dbReference type="GO" id="GO:0005886">
    <property type="term" value="C:plasma membrane"/>
    <property type="evidence" value="ECO:0007669"/>
    <property type="project" value="UniProtKB-SubCell"/>
</dbReference>
<feature type="transmembrane region" description="Helical" evidence="9">
    <location>
        <begin position="222"/>
        <end position="241"/>
    </location>
</feature>
<dbReference type="PIRSF" id="PIRSF006351">
    <property type="entry name" value="PTS_EIIC-Cellobiose"/>
    <property type="match status" value="1"/>
</dbReference>
<evidence type="ECO:0000256" key="6">
    <source>
        <dbReference type="ARBA" id="ARBA00022989"/>
    </source>
</evidence>
<dbReference type="GO" id="GO:1902815">
    <property type="term" value="P:N,N'-diacetylchitobiose import"/>
    <property type="evidence" value="ECO:0007669"/>
    <property type="project" value="TreeGrafter"/>
</dbReference>
<evidence type="ECO:0000256" key="3">
    <source>
        <dbReference type="ARBA" id="ARBA00022475"/>
    </source>
</evidence>
<feature type="transmembrane region" description="Helical" evidence="9">
    <location>
        <begin position="104"/>
        <end position="122"/>
    </location>
</feature>
<comment type="function">
    <text evidence="8">The phosphoenolpyruvate-dependent sugar phosphotransferase system (PTS), a major carbohydrate active -transport system, catalyzes the phosphorylation of incoming sugar substrates concomitant with their translocation across the cell membrane.</text>
</comment>
<reference evidence="11 12" key="1">
    <citation type="journal article" date="2023" name="Int. J. Syst. Evol. Microbiol.">
        <title>Ligilactobacillus ubinensis sp. nov., a novel species isolated from the wild ferment of a durian fruit (Durio zibethinus).</title>
        <authorList>
            <person name="Heng Y.C."/>
            <person name="Menon N."/>
            <person name="Chen B."/>
            <person name="Loo B.Z.L."/>
            <person name="Wong G.W.J."/>
            <person name="Lim A.C.H."/>
            <person name="Silvaraju S."/>
            <person name="Kittelmann S."/>
        </authorList>
    </citation>
    <scope>NUCLEOTIDE SEQUENCE [LARGE SCALE GENOMIC DNA]</scope>
    <source>
        <strain evidence="11 12">WILCCON 0076</strain>
    </source>
</reference>
<comment type="subcellular location">
    <subcellularLocation>
        <location evidence="1">Cell membrane</location>
        <topology evidence="1">Multi-pass membrane protein</topology>
    </subcellularLocation>
</comment>
<dbReference type="InterPro" id="IPR051088">
    <property type="entry name" value="PTS_Sugar-EIIC/EIIB"/>
</dbReference>
<dbReference type="PROSITE" id="PS51105">
    <property type="entry name" value="PTS_EIIC_TYPE_3"/>
    <property type="match status" value="1"/>
</dbReference>
<evidence type="ECO:0000256" key="4">
    <source>
        <dbReference type="ARBA" id="ARBA00022597"/>
    </source>
</evidence>
<feature type="transmembrane region" description="Helical" evidence="9">
    <location>
        <begin position="350"/>
        <end position="371"/>
    </location>
</feature>
<gene>
    <name evidence="11" type="ORF">LB941_05585</name>
</gene>
<dbReference type="PANTHER" id="PTHR33989:SF4">
    <property type="entry name" value="PTS SYSTEM N,N'-DIACETYLCHITOBIOSE-SPECIFIC EIIC COMPONENT"/>
    <property type="match status" value="1"/>
</dbReference>
<evidence type="ECO:0000256" key="9">
    <source>
        <dbReference type="SAM" id="Phobius"/>
    </source>
</evidence>
<dbReference type="EMBL" id="JAIULA010000008">
    <property type="protein sequence ID" value="MCP0886809.1"/>
    <property type="molecule type" value="Genomic_DNA"/>
</dbReference>
<keyword evidence="12" id="KW-1185">Reference proteome</keyword>
<dbReference type="Pfam" id="PF02378">
    <property type="entry name" value="PTS_EIIC"/>
    <property type="match status" value="1"/>
</dbReference>
<dbReference type="RefSeq" id="WP_253360188.1">
    <property type="nucleotide sequence ID" value="NZ_JAIULA010000008.1"/>
</dbReference>
<feature type="transmembrane region" description="Helical" evidence="9">
    <location>
        <begin position="71"/>
        <end position="92"/>
    </location>
</feature>
<organism evidence="11 12">
    <name type="scientific">Ligilactobacillus ubinensis</name>
    <dbReference type="NCBI Taxonomy" id="2876789"/>
    <lineage>
        <taxon>Bacteria</taxon>
        <taxon>Bacillati</taxon>
        <taxon>Bacillota</taxon>
        <taxon>Bacilli</taxon>
        <taxon>Lactobacillales</taxon>
        <taxon>Lactobacillaceae</taxon>
        <taxon>Ligilactobacillus</taxon>
    </lineage>
</organism>
<evidence type="ECO:0000313" key="11">
    <source>
        <dbReference type="EMBL" id="MCP0886809.1"/>
    </source>
</evidence>
<dbReference type="PANTHER" id="PTHR33989">
    <property type="match status" value="1"/>
</dbReference>
<sequence>MINRIVPIMFKLRRTSFACVTRRTLVMLFPFVLLGSIAQIFQVTVFSKNGFVNSLCNLSNWLPHFNKYRIFFGNFTSLTLGIVSMLAAYQAAQYTARYFHRDNQMAGLTGLITFLLLCIKPLNFMSNGISLNWILLGSNGLLLGLIIGYITGWMFRLLERPLFKQAMRTDDILDRAFFALPAIFGMILLGLIVSMGINFLQRSGVISNIVVSFETFSENQNVIWYVLLLGVLTTVLAWMGLAGPYATVGAMYTDQNYTDNLNYALSHKSAWNVPHQFTATTLYQGFGSFGGVGATLALIIAITLVSHGSGYLRVARWSLLPAFFNNNSPIMIGVPLLFNPMYIIPFILAPLVNMIIAAGAIAIHIMPPLVYPVPDGTPGMLVAFIGTNGNIMALIVGIILLGIDVLLYLPFVKLAERVKDAMKEGANNSEGT</sequence>
<evidence type="ECO:0000256" key="1">
    <source>
        <dbReference type="ARBA" id="ARBA00004651"/>
    </source>
</evidence>
<feature type="domain" description="PTS EIIC type-3" evidence="10">
    <location>
        <begin position="1"/>
        <end position="411"/>
    </location>
</feature>
<evidence type="ECO:0000256" key="5">
    <source>
        <dbReference type="ARBA" id="ARBA00022692"/>
    </source>
</evidence>
<evidence type="ECO:0000313" key="12">
    <source>
        <dbReference type="Proteomes" id="UP001139006"/>
    </source>
</evidence>
<feature type="transmembrane region" description="Helical" evidence="9">
    <location>
        <begin position="286"/>
        <end position="305"/>
    </location>
</feature>
<dbReference type="AlphaFoldDB" id="A0A9X2FKE1"/>
<feature type="transmembrane region" description="Helical" evidence="9">
    <location>
        <begin position="391"/>
        <end position="412"/>
    </location>
</feature>
<dbReference type="InterPro" id="IPR004796">
    <property type="entry name" value="PTS_IIC_cello"/>
</dbReference>
<feature type="transmembrane region" description="Helical" evidence="9">
    <location>
        <begin position="176"/>
        <end position="197"/>
    </location>
</feature>
<evidence type="ECO:0000256" key="8">
    <source>
        <dbReference type="PIRNR" id="PIRNR006351"/>
    </source>
</evidence>
<evidence type="ECO:0000256" key="7">
    <source>
        <dbReference type="ARBA" id="ARBA00023136"/>
    </source>
</evidence>
<keyword evidence="4 8" id="KW-0762">Sugar transport</keyword>
<protein>
    <recommendedName>
        <fullName evidence="8">Permease IIC component</fullName>
    </recommendedName>
</protein>
<dbReference type="InterPro" id="IPR004501">
    <property type="entry name" value="PTS_EIIC_3"/>
</dbReference>
<keyword evidence="5 9" id="KW-0812">Transmembrane</keyword>
<accession>A0A9X2FKE1</accession>
<name>A0A9X2FKE1_9LACO</name>
<dbReference type="InterPro" id="IPR003352">
    <property type="entry name" value="PTS_EIIC"/>
</dbReference>
<feature type="transmembrane region" description="Helical" evidence="9">
    <location>
        <begin position="317"/>
        <end position="338"/>
    </location>
</feature>
<dbReference type="Proteomes" id="UP001139006">
    <property type="component" value="Unassembled WGS sequence"/>
</dbReference>
<feature type="transmembrane region" description="Helical" evidence="9">
    <location>
        <begin position="134"/>
        <end position="155"/>
    </location>
</feature>
<proteinExistence type="predicted"/>